<sequence length="99" mass="10417">MVAKRSVNRAEEEGYEVVFNGNWPPGNPYANVHVARGHFRTIEPSPSPTTPASSLPPSGAPSSCASVAATAPRPTTAGKSVRLIRSLLPEMDLPGCQGY</sequence>
<evidence type="ECO:0000313" key="2">
    <source>
        <dbReference type="EMBL" id="TKW09411.1"/>
    </source>
</evidence>
<keyword evidence="3" id="KW-1185">Reference proteome</keyword>
<accession>A0A4U6U1Q8</accession>
<organism evidence="2 3">
    <name type="scientific">Setaria viridis</name>
    <name type="common">Green bristlegrass</name>
    <name type="synonym">Setaria italica subsp. viridis</name>
    <dbReference type="NCBI Taxonomy" id="4556"/>
    <lineage>
        <taxon>Eukaryota</taxon>
        <taxon>Viridiplantae</taxon>
        <taxon>Streptophyta</taxon>
        <taxon>Embryophyta</taxon>
        <taxon>Tracheophyta</taxon>
        <taxon>Spermatophyta</taxon>
        <taxon>Magnoliopsida</taxon>
        <taxon>Liliopsida</taxon>
        <taxon>Poales</taxon>
        <taxon>Poaceae</taxon>
        <taxon>PACMAD clade</taxon>
        <taxon>Panicoideae</taxon>
        <taxon>Panicodae</taxon>
        <taxon>Paniceae</taxon>
        <taxon>Cenchrinae</taxon>
        <taxon>Setaria</taxon>
    </lineage>
</organism>
<protein>
    <submittedName>
        <fullName evidence="2">Uncharacterized protein</fullName>
    </submittedName>
</protein>
<feature type="compositionally biased region" description="Low complexity" evidence="1">
    <location>
        <begin position="50"/>
        <end position="69"/>
    </location>
</feature>
<gene>
    <name evidence="2" type="ORF">SEVIR_6G092800v2</name>
</gene>
<evidence type="ECO:0000313" key="3">
    <source>
        <dbReference type="Proteomes" id="UP000298652"/>
    </source>
</evidence>
<feature type="region of interest" description="Disordered" evidence="1">
    <location>
        <begin position="40"/>
        <end position="76"/>
    </location>
</feature>
<dbReference type="Proteomes" id="UP000298652">
    <property type="component" value="Chromosome 6"/>
</dbReference>
<reference evidence="2" key="1">
    <citation type="submission" date="2019-03" db="EMBL/GenBank/DDBJ databases">
        <title>WGS assembly of Setaria viridis.</title>
        <authorList>
            <person name="Huang P."/>
            <person name="Jenkins J."/>
            <person name="Grimwood J."/>
            <person name="Barry K."/>
            <person name="Healey A."/>
            <person name="Mamidi S."/>
            <person name="Sreedasyam A."/>
            <person name="Shu S."/>
            <person name="Feldman M."/>
            <person name="Wu J."/>
            <person name="Yu Y."/>
            <person name="Chen C."/>
            <person name="Johnson J."/>
            <person name="Rokhsar D."/>
            <person name="Baxter I."/>
            <person name="Schmutz J."/>
            <person name="Brutnell T."/>
            <person name="Kellogg E."/>
        </authorList>
    </citation>
    <scope>NUCLEOTIDE SEQUENCE [LARGE SCALE GENOMIC DNA]</scope>
</reference>
<dbReference type="EMBL" id="CM016557">
    <property type="protein sequence ID" value="TKW09411.1"/>
    <property type="molecule type" value="Genomic_DNA"/>
</dbReference>
<name>A0A4U6U1Q8_SETVI</name>
<proteinExistence type="predicted"/>
<dbReference type="AlphaFoldDB" id="A0A4U6U1Q8"/>
<dbReference type="InterPro" id="IPR021470">
    <property type="entry name" value="DUF3123"/>
</dbReference>
<dbReference type="Pfam" id="PF11321">
    <property type="entry name" value="DUF3123"/>
    <property type="match status" value="1"/>
</dbReference>
<evidence type="ECO:0000256" key="1">
    <source>
        <dbReference type="SAM" id="MobiDB-lite"/>
    </source>
</evidence>
<dbReference type="Gramene" id="TKW09411">
    <property type="protein sequence ID" value="TKW09411"/>
    <property type="gene ID" value="SEVIR_6G092800v2"/>
</dbReference>